<dbReference type="RefSeq" id="WP_353567358.1">
    <property type="nucleotide sequence ID" value="NZ_BAABRI010000013.1"/>
</dbReference>
<evidence type="ECO:0000313" key="10">
    <source>
        <dbReference type="Proteomes" id="UP001476282"/>
    </source>
</evidence>
<dbReference type="EC" id="2.7.13.3" evidence="2"/>
<dbReference type="SUPFAM" id="SSF47384">
    <property type="entry name" value="Homodimeric domain of signal transducing histidine kinase"/>
    <property type="match status" value="1"/>
</dbReference>
<dbReference type="InterPro" id="IPR003661">
    <property type="entry name" value="HisK_dim/P_dom"/>
</dbReference>
<dbReference type="InterPro" id="IPR036097">
    <property type="entry name" value="HisK_dim/P_sf"/>
</dbReference>
<keyword evidence="7" id="KW-0472">Membrane</keyword>
<keyword evidence="4" id="KW-0808">Transferase</keyword>
<dbReference type="PROSITE" id="PS50109">
    <property type="entry name" value="HIS_KIN"/>
    <property type="match status" value="1"/>
</dbReference>
<evidence type="ECO:0000256" key="4">
    <source>
        <dbReference type="ARBA" id="ARBA00022679"/>
    </source>
</evidence>
<keyword evidence="10" id="KW-1185">Reference proteome</keyword>
<reference evidence="9 10" key="1">
    <citation type="submission" date="2024-02" db="EMBL/GenBank/DDBJ databases">
        <title>Haloferula sargassicola NBRC 104335.</title>
        <authorList>
            <person name="Ichikawa N."/>
            <person name="Katano-Makiyama Y."/>
            <person name="Hidaka K."/>
        </authorList>
    </citation>
    <scope>NUCLEOTIDE SEQUENCE [LARGE SCALE GENOMIC DNA]</scope>
    <source>
        <strain evidence="9 10">NBRC 104335</strain>
    </source>
</reference>
<evidence type="ECO:0000313" key="9">
    <source>
        <dbReference type="EMBL" id="GAA5483241.1"/>
    </source>
</evidence>
<dbReference type="InterPro" id="IPR050736">
    <property type="entry name" value="Sensor_HK_Regulatory"/>
</dbReference>
<keyword evidence="5 9" id="KW-0418">Kinase</keyword>
<keyword evidence="7" id="KW-0812">Transmembrane</keyword>
<dbReference type="EMBL" id="BAABRI010000013">
    <property type="protein sequence ID" value="GAA5483241.1"/>
    <property type="molecule type" value="Genomic_DNA"/>
</dbReference>
<feature type="domain" description="Histidine kinase" evidence="8">
    <location>
        <begin position="288"/>
        <end position="504"/>
    </location>
</feature>
<dbReference type="Proteomes" id="UP001476282">
    <property type="component" value="Unassembled WGS sequence"/>
</dbReference>
<keyword evidence="6" id="KW-0902">Two-component regulatory system</keyword>
<dbReference type="Gene3D" id="1.10.287.130">
    <property type="match status" value="1"/>
</dbReference>
<feature type="transmembrane region" description="Helical" evidence="7">
    <location>
        <begin position="251"/>
        <end position="270"/>
    </location>
</feature>
<dbReference type="GO" id="GO:0016301">
    <property type="term" value="F:kinase activity"/>
    <property type="evidence" value="ECO:0007669"/>
    <property type="project" value="UniProtKB-KW"/>
</dbReference>
<comment type="caution">
    <text evidence="9">The sequence shown here is derived from an EMBL/GenBank/DDBJ whole genome shotgun (WGS) entry which is preliminary data.</text>
</comment>
<proteinExistence type="predicted"/>
<dbReference type="CDD" id="cd00082">
    <property type="entry name" value="HisKA"/>
    <property type="match status" value="1"/>
</dbReference>
<keyword evidence="7" id="KW-1133">Transmembrane helix</keyword>
<dbReference type="Pfam" id="PF00512">
    <property type="entry name" value="HisKA"/>
    <property type="match status" value="1"/>
</dbReference>
<organism evidence="9 10">
    <name type="scientific">Haloferula sargassicola</name>
    <dbReference type="NCBI Taxonomy" id="490096"/>
    <lineage>
        <taxon>Bacteria</taxon>
        <taxon>Pseudomonadati</taxon>
        <taxon>Verrucomicrobiota</taxon>
        <taxon>Verrucomicrobiia</taxon>
        <taxon>Verrucomicrobiales</taxon>
        <taxon>Verrucomicrobiaceae</taxon>
        <taxon>Haloferula</taxon>
    </lineage>
</organism>
<dbReference type="SUPFAM" id="SSF55874">
    <property type="entry name" value="ATPase domain of HSP90 chaperone/DNA topoisomerase II/histidine kinase"/>
    <property type="match status" value="1"/>
</dbReference>
<accession>A0ABP9US84</accession>
<dbReference type="InterPro" id="IPR004358">
    <property type="entry name" value="Sig_transdc_His_kin-like_C"/>
</dbReference>
<comment type="catalytic activity">
    <reaction evidence="1">
        <text>ATP + protein L-histidine = ADP + protein N-phospho-L-histidine.</text>
        <dbReference type="EC" id="2.7.13.3"/>
    </reaction>
</comment>
<evidence type="ECO:0000259" key="8">
    <source>
        <dbReference type="PROSITE" id="PS50109"/>
    </source>
</evidence>
<dbReference type="PRINTS" id="PR00344">
    <property type="entry name" value="BCTRLSENSOR"/>
</dbReference>
<dbReference type="InterPro" id="IPR005467">
    <property type="entry name" value="His_kinase_dom"/>
</dbReference>
<gene>
    <name evidence="9" type="primary">rcsC_5</name>
    <name evidence="9" type="ORF">Hsar01_02470</name>
</gene>
<evidence type="ECO:0000256" key="6">
    <source>
        <dbReference type="ARBA" id="ARBA00023012"/>
    </source>
</evidence>
<sequence>MRLALFTLLPMLTAAVLVTIAGERWARRATEHRFPIDRSRLLDFDESLRDELARLDALYLTYLRRNAEELLSGKELTDPGTGVRRITLFRTQGPDLSYDPQPHEVGPPEIAIEDGTSPFDPGNAVVLDRKWLREDLPAEGKWLPTPSSSYRVHLLKIRHQVLAASLVDTDEVRTTVATYLAGWASTPLTPLRESDERLIITAPGGEQLIALGPDHHGPSAAVIPIRTFIGTWEIRAWDGVTVRHHHDPASLAAALVVAVLLIGSGLWLFLAQRRALRLAAERVSFVNRVSHEFGTPLTNLSLNLDLARDALESDSGAARQRLGLVNEEIARLSRLVANVLTFSRRERQSLEVHPTRCIPDDVLRRVIDSFRPALARRGIELESKLDAAEPVMTDPDALEQIVGNLLSNVEKYAATGKHASLTSAWTADCLRILVCDRGPGIPPQLRQRVFEPFERIHTGTNEGSSGTGLGLTIARELAHRLGGGLKILETSAGTTFELRLPSRASLKVVPSSPHAA</sequence>
<evidence type="ECO:0000256" key="5">
    <source>
        <dbReference type="ARBA" id="ARBA00022777"/>
    </source>
</evidence>
<dbReference type="Gene3D" id="3.30.565.10">
    <property type="entry name" value="Histidine kinase-like ATPase, C-terminal domain"/>
    <property type="match status" value="1"/>
</dbReference>
<dbReference type="PANTHER" id="PTHR43711">
    <property type="entry name" value="TWO-COMPONENT HISTIDINE KINASE"/>
    <property type="match status" value="1"/>
</dbReference>
<name>A0ABP9US84_9BACT</name>
<protein>
    <recommendedName>
        <fullName evidence="2">histidine kinase</fullName>
        <ecNumber evidence="2">2.7.13.3</ecNumber>
    </recommendedName>
</protein>
<evidence type="ECO:0000256" key="3">
    <source>
        <dbReference type="ARBA" id="ARBA00022553"/>
    </source>
</evidence>
<dbReference type="InterPro" id="IPR036890">
    <property type="entry name" value="HATPase_C_sf"/>
</dbReference>
<dbReference type="Pfam" id="PF02518">
    <property type="entry name" value="HATPase_c"/>
    <property type="match status" value="1"/>
</dbReference>
<evidence type="ECO:0000256" key="2">
    <source>
        <dbReference type="ARBA" id="ARBA00012438"/>
    </source>
</evidence>
<dbReference type="SMART" id="SM00388">
    <property type="entry name" value="HisKA"/>
    <property type="match status" value="1"/>
</dbReference>
<keyword evidence="3" id="KW-0597">Phosphoprotein</keyword>
<dbReference type="PANTHER" id="PTHR43711:SF31">
    <property type="entry name" value="HISTIDINE KINASE"/>
    <property type="match status" value="1"/>
</dbReference>
<dbReference type="InterPro" id="IPR003594">
    <property type="entry name" value="HATPase_dom"/>
</dbReference>
<evidence type="ECO:0000256" key="1">
    <source>
        <dbReference type="ARBA" id="ARBA00000085"/>
    </source>
</evidence>
<evidence type="ECO:0000256" key="7">
    <source>
        <dbReference type="SAM" id="Phobius"/>
    </source>
</evidence>
<dbReference type="SMART" id="SM00387">
    <property type="entry name" value="HATPase_c"/>
    <property type="match status" value="1"/>
</dbReference>